<evidence type="ECO:0000313" key="2">
    <source>
        <dbReference type="Proteomes" id="UP000557307"/>
    </source>
</evidence>
<evidence type="ECO:0008006" key="3">
    <source>
        <dbReference type="Google" id="ProtNLM"/>
    </source>
</evidence>
<organism evidence="1 2">
    <name type="scientific">Rhabdobacter roseus</name>
    <dbReference type="NCBI Taxonomy" id="1655419"/>
    <lineage>
        <taxon>Bacteria</taxon>
        <taxon>Pseudomonadati</taxon>
        <taxon>Bacteroidota</taxon>
        <taxon>Cytophagia</taxon>
        <taxon>Cytophagales</taxon>
        <taxon>Cytophagaceae</taxon>
        <taxon>Rhabdobacter</taxon>
    </lineage>
</organism>
<sequence length="352" mass="39767">MRNILLLIALLSIKNIIIAQSVTPKGYGLKEFSINDKKLGLIQFYVDTVNIRLKAPLFIEVNGSGGLPLCLYIQGNRFVTTPTTFNEELFSKTKDRYHYIILGKPGTSFCDTLNLDLTVTEYQKNPSQVIFAHKPSKEYTKRLSLYWRVQATQAVISYLIKHGFWDKTKIVAYGYSEGGQVVPSLAAEDKRVTHIASVVGSGLNQLYDGIIKWRIKAAKGELSQQQAQDSVEVSFRRIAEIYENPTETDKETGGHSYLRWASFGTVIPFEQLRKLTIPIYMIAASQDDSSPIYGLDYVRLEFLRLGKTNLVYDTCVGCNHYLGSSENRKADSPSYVDKILAWVEQKSVKSYP</sequence>
<dbReference type="AlphaFoldDB" id="A0A840TNN2"/>
<gene>
    <name evidence="1" type="ORF">HNQ92_001288</name>
</gene>
<name>A0A840TNN2_9BACT</name>
<accession>A0A840TNN2</accession>
<dbReference type="RefSeq" id="WP_184172314.1">
    <property type="nucleotide sequence ID" value="NZ_JACHGF010000002.1"/>
</dbReference>
<reference evidence="1 2" key="1">
    <citation type="submission" date="2020-08" db="EMBL/GenBank/DDBJ databases">
        <title>Genomic Encyclopedia of Type Strains, Phase IV (KMG-IV): sequencing the most valuable type-strain genomes for metagenomic binning, comparative biology and taxonomic classification.</title>
        <authorList>
            <person name="Goeker M."/>
        </authorList>
    </citation>
    <scope>NUCLEOTIDE SEQUENCE [LARGE SCALE GENOMIC DNA]</scope>
    <source>
        <strain evidence="1 2">DSM 105074</strain>
    </source>
</reference>
<proteinExistence type="predicted"/>
<protein>
    <recommendedName>
        <fullName evidence="3">BAAT/Acyl-CoA thioester hydrolase C-terminal domain-containing protein</fullName>
    </recommendedName>
</protein>
<dbReference type="EMBL" id="JACHGF010000002">
    <property type="protein sequence ID" value="MBB5283162.1"/>
    <property type="molecule type" value="Genomic_DNA"/>
</dbReference>
<dbReference type="SUPFAM" id="SSF53474">
    <property type="entry name" value="alpha/beta-Hydrolases"/>
    <property type="match status" value="1"/>
</dbReference>
<dbReference type="Proteomes" id="UP000557307">
    <property type="component" value="Unassembled WGS sequence"/>
</dbReference>
<comment type="caution">
    <text evidence="1">The sequence shown here is derived from an EMBL/GenBank/DDBJ whole genome shotgun (WGS) entry which is preliminary data.</text>
</comment>
<evidence type="ECO:0000313" key="1">
    <source>
        <dbReference type="EMBL" id="MBB5283162.1"/>
    </source>
</evidence>
<keyword evidence="2" id="KW-1185">Reference proteome</keyword>
<dbReference type="Gene3D" id="3.40.50.1820">
    <property type="entry name" value="alpha/beta hydrolase"/>
    <property type="match status" value="1"/>
</dbReference>
<dbReference type="InterPro" id="IPR029058">
    <property type="entry name" value="AB_hydrolase_fold"/>
</dbReference>